<evidence type="ECO:0000313" key="4">
    <source>
        <dbReference type="Proteomes" id="UP001302126"/>
    </source>
</evidence>
<dbReference type="Proteomes" id="UP001302126">
    <property type="component" value="Unassembled WGS sequence"/>
</dbReference>
<sequence length="363" mass="39996">MAAVEPTTMDNTADSAVSEPQADTASSPTEVTGVNAQEGSERNDQSARTNASKRQYLADNKDELVPVYTRDEHRQHGDNRFGFNLEAVYKLRVKVLRDKLIKEALSYRYSADDTIDIPLWADISTSHTENLLHDYGKSPTIYNLASYCCYQDAASALKNYEFISSKRNPYGDSQLGPSFRNSSGCFQMLEEHLLAAESKAANTQSVTPSPSKYSAKEDLKALRRCRSNNYFRTPNFRNVWNAYKGPLAVMVPIYIMTLVGNSLLWRLVITATAVLVVGLWIAMKVDQPTVVLVGVATYSAVLVVFLGTVDSEIDVGDSSGQGFEPTTNSTIFNSTISNAIFANLTIWNSTITNSTILNATFLG</sequence>
<keyword evidence="4" id="KW-1185">Reference proteome</keyword>
<keyword evidence="2" id="KW-1133">Transmembrane helix</keyword>
<reference evidence="3" key="1">
    <citation type="journal article" date="2023" name="Mol. Phylogenet. Evol.">
        <title>Genome-scale phylogeny and comparative genomics of the fungal order Sordariales.</title>
        <authorList>
            <person name="Hensen N."/>
            <person name="Bonometti L."/>
            <person name="Westerberg I."/>
            <person name="Brannstrom I.O."/>
            <person name="Guillou S."/>
            <person name="Cros-Aarteil S."/>
            <person name="Calhoun S."/>
            <person name="Haridas S."/>
            <person name="Kuo A."/>
            <person name="Mondo S."/>
            <person name="Pangilinan J."/>
            <person name="Riley R."/>
            <person name="LaButti K."/>
            <person name="Andreopoulos B."/>
            <person name="Lipzen A."/>
            <person name="Chen C."/>
            <person name="Yan M."/>
            <person name="Daum C."/>
            <person name="Ng V."/>
            <person name="Clum A."/>
            <person name="Steindorff A."/>
            <person name="Ohm R.A."/>
            <person name="Martin F."/>
            <person name="Silar P."/>
            <person name="Natvig D.O."/>
            <person name="Lalanne C."/>
            <person name="Gautier V."/>
            <person name="Ament-Velasquez S.L."/>
            <person name="Kruys A."/>
            <person name="Hutchinson M.I."/>
            <person name="Powell A.J."/>
            <person name="Barry K."/>
            <person name="Miller A.N."/>
            <person name="Grigoriev I.V."/>
            <person name="Debuchy R."/>
            <person name="Gladieux P."/>
            <person name="Hiltunen Thoren M."/>
            <person name="Johannesson H."/>
        </authorList>
    </citation>
    <scope>NUCLEOTIDE SEQUENCE</scope>
    <source>
        <strain evidence="3">PSN309</strain>
    </source>
</reference>
<evidence type="ECO:0000313" key="3">
    <source>
        <dbReference type="EMBL" id="KAK4182088.1"/>
    </source>
</evidence>
<dbReference type="AlphaFoldDB" id="A0AAN6WHD1"/>
<name>A0AAN6WHD1_9PEZI</name>
<protein>
    <submittedName>
        <fullName evidence="3">Uncharacterized protein</fullName>
    </submittedName>
</protein>
<evidence type="ECO:0000256" key="2">
    <source>
        <dbReference type="SAM" id="Phobius"/>
    </source>
</evidence>
<feature type="compositionally biased region" description="Polar residues" evidence="1">
    <location>
        <begin position="21"/>
        <end position="38"/>
    </location>
</feature>
<feature type="transmembrane region" description="Helical" evidence="2">
    <location>
        <begin position="263"/>
        <end position="283"/>
    </location>
</feature>
<dbReference type="EMBL" id="MU864768">
    <property type="protein sequence ID" value="KAK4182088.1"/>
    <property type="molecule type" value="Genomic_DNA"/>
</dbReference>
<proteinExistence type="predicted"/>
<feature type="region of interest" description="Disordered" evidence="1">
    <location>
        <begin position="1"/>
        <end position="56"/>
    </location>
</feature>
<keyword evidence="2" id="KW-0812">Transmembrane</keyword>
<feature type="transmembrane region" description="Helical" evidence="2">
    <location>
        <begin position="289"/>
        <end position="309"/>
    </location>
</feature>
<reference evidence="3" key="2">
    <citation type="submission" date="2023-05" db="EMBL/GenBank/DDBJ databases">
        <authorList>
            <consortium name="Lawrence Berkeley National Laboratory"/>
            <person name="Steindorff A."/>
            <person name="Hensen N."/>
            <person name="Bonometti L."/>
            <person name="Westerberg I."/>
            <person name="Brannstrom I.O."/>
            <person name="Guillou S."/>
            <person name="Cros-Aarteil S."/>
            <person name="Calhoun S."/>
            <person name="Haridas S."/>
            <person name="Kuo A."/>
            <person name="Mondo S."/>
            <person name="Pangilinan J."/>
            <person name="Riley R."/>
            <person name="Labutti K."/>
            <person name="Andreopoulos B."/>
            <person name="Lipzen A."/>
            <person name="Chen C."/>
            <person name="Yanf M."/>
            <person name="Daum C."/>
            <person name="Ng V."/>
            <person name="Clum A."/>
            <person name="Ohm R."/>
            <person name="Martin F."/>
            <person name="Silar P."/>
            <person name="Natvig D."/>
            <person name="Lalanne C."/>
            <person name="Gautier V."/>
            <person name="Ament-Velasquez S.L."/>
            <person name="Kruys A."/>
            <person name="Hutchinson M.I."/>
            <person name="Powell A.J."/>
            <person name="Barry K."/>
            <person name="Miller A.N."/>
            <person name="Grigoriev I.V."/>
            <person name="Debuchy R."/>
            <person name="Gladieux P."/>
            <person name="Thoren M.H."/>
            <person name="Johannesson H."/>
        </authorList>
    </citation>
    <scope>NUCLEOTIDE SEQUENCE</scope>
    <source>
        <strain evidence="3">PSN309</strain>
    </source>
</reference>
<accession>A0AAN6WHD1</accession>
<comment type="caution">
    <text evidence="3">The sequence shown here is derived from an EMBL/GenBank/DDBJ whole genome shotgun (WGS) entry which is preliminary data.</text>
</comment>
<organism evidence="3 4">
    <name type="scientific">Podospora australis</name>
    <dbReference type="NCBI Taxonomy" id="1536484"/>
    <lineage>
        <taxon>Eukaryota</taxon>
        <taxon>Fungi</taxon>
        <taxon>Dikarya</taxon>
        <taxon>Ascomycota</taxon>
        <taxon>Pezizomycotina</taxon>
        <taxon>Sordariomycetes</taxon>
        <taxon>Sordariomycetidae</taxon>
        <taxon>Sordariales</taxon>
        <taxon>Podosporaceae</taxon>
        <taxon>Podospora</taxon>
    </lineage>
</organism>
<evidence type="ECO:0000256" key="1">
    <source>
        <dbReference type="SAM" id="MobiDB-lite"/>
    </source>
</evidence>
<keyword evidence="2" id="KW-0472">Membrane</keyword>
<gene>
    <name evidence="3" type="ORF">QBC35DRAFT_550161</name>
</gene>